<name>A0A1W1VJ44_DESTI</name>
<dbReference type="Proteomes" id="UP000192731">
    <property type="component" value="Unassembled WGS sequence"/>
</dbReference>
<evidence type="ECO:0000259" key="6">
    <source>
        <dbReference type="Pfam" id="PF00551"/>
    </source>
</evidence>
<comment type="function">
    <text evidence="5">Attaches a formyl group to the free amino group of methionyl-tRNA(fMet). The formyl group appears to play a dual role in the initiator identity of N-formylmethionyl-tRNA by promoting its recognition by IF2 and preventing the misappropriation of this tRNA by the elongation apparatus.</text>
</comment>
<dbReference type="GO" id="GO:0004479">
    <property type="term" value="F:methionyl-tRNA formyltransferase activity"/>
    <property type="evidence" value="ECO:0007669"/>
    <property type="project" value="UniProtKB-UniRule"/>
</dbReference>
<feature type="domain" description="Formyl transferase N-terminal" evidence="6">
    <location>
        <begin position="1"/>
        <end position="180"/>
    </location>
</feature>
<evidence type="ECO:0000256" key="2">
    <source>
        <dbReference type="ARBA" id="ARBA00012261"/>
    </source>
</evidence>
<evidence type="ECO:0000259" key="7">
    <source>
        <dbReference type="Pfam" id="PF02911"/>
    </source>
</evidence>
<evidence type="ECO:0000256" key="3">
    <source>
        <dbReference type="ARBA" id="ARBA00022679"/>
    </source>
</evidence>
<dbReference type="FunFam" id="3.40.50.12230:FF:000001">
    <property type="entry name" value="Methionyl-tRNA formyltransferase"/>
    <property type="match status" value="1"/>
</dbReference>
<dbReference type="Pfam" id="PF00551">
    <property type="entry name" value="Formyl_trans_N"/>
    <property type="match status" value="1"/>
</dbReference>
<dbReference type="InterPro" id="IPR005793">
    <property type="entry name" value="Formyl_trans_C"/>
</dbReference>
<dbReference type="CDD" id="cd08646">
    <property type="entry name" value="FMT_core_Met-tRNA-FMT_N"/>
    <property type="match status" value="1"/>
</dbReference>
<dbReference type="PANTHER" id="PTHR11138">
    <property type="entry name" value="METHIONYL-TRNA FORMYLTRANSFERASE"/>
    <property type="match status" value="1"/>
</dbReference>
<feature type="binding site" evidence="5">
    <location>
        <begin position="109"/>
        <end position="112"/>
    </location>
    <ligand>
        <name>(6S)-5,6,7,8-tetrahydrofolate</name>
        <dbReference type="ChEBI" id="CHEBI:57453"/>
    </ligand>
</feature>
<evidence type="ECO:0000256" key="5">
    <source>
        <dbReference type="HAMAP-Rule" id="MF_00182"/>
    </source>
</evidence>
<dbReference type="GO" id="GO:0005829">
    <property type="term" value="C:cytosol"/>
    <property type="evidence" value="ECO:0007669"/>
    <property type="project" value="TreeGrafter"/>
</dbReference>
<dbReference type="STRING" id="656914.SAMN00017405_0027"/>
<dbReference type="EMBL" id="FWWT01000022">
    <property type="protein sequence ID" value="SMB93399.1"/>
    <property type="molecule type" value="Genomic_DNA"/>
</dbReference>
<proteinExistence type="inferred from homology"/>
<evidence type="ECO:0000256" key="4">
    <source>
        <dbReference type="ARBA" id="ARBA00022917"/>
    </source>
</evidence>
<dbReference type="InterPro" id="IPR005794">
    <property type="entry name" value="Fmt"/>
</dbReference>
<dbReference type="InterPro" id="IPR044135">
    <property type="entry name" value="Met-tRNA-FMT_C"/>
</dbReference>
<sequence length="316" mass="35261">MRVLFMGTPDFAVSSLEYLVKANYEVIGVVTQPDRQKGRGKKITAPPVKQKALELGLPIFQPEKVRNEEFIEILKELNPDIIVVVAFGQILPKDILELPSFGCINVHASLLPKYRGAAPIHWSIINGETKTGITTMYMNEGLDTGDMLLKEEILIDNNMNSGELHDELAELGGELLVRTLDLLQKNKIIPQPQNDQESTYASLLKKEHEVISWDENSTNIHNLVRGMNPWPGAYTVCNNERLKILETRLNNLESSGDKSKVGTIIEVDNDGFWVKTEDDKLLITKVQPAGKKAMLAKDFINGYKIKTGLVLGDQGV</sequence>
<dbReference type="InterPro" id="IPR041711">
    <property type="entry name" value="Met-tRNA-FMT_N"/>
</dbReference>
<organism evidence="8 9">
    <name type="scientific">Desulfonispora thiosulfatigenes DSM 11270</name>
    <dbReference type="NCBI Taxonomy" id="656914"/>
    <lineage>
        <taxon>Bacteria</taxon>
        <taxon>Bacillati</taxon>
        <taxon>Bacillota</taxon>
        <taxon>Clostridia</taxon>
        <taxon>Eubacteriales</taxon>
        <taxon>Peptococcaceae</taxon>
        <taxon>Desulfonispora</taxon>
    </lineage>
</organism>
<gene>
    <name evidence="5" type="primary">fmt</name>
    <name evidence="8" type="ORF">SAMN00017405_0027</name>
</gene>
<evidence type="ECO:0000313" key="9">
    <source>
        <dbReference type="Proteomes" id="UP000192731"/>
    </source>
</evidence>
<dbReference type="AlphaFoldDB" id="A0A1W1VJ44"/>
<dbReference type="NCBIfam" id="TIGR00460">
    <property type="entry name" value="fmt"/>
    <property type="match status" value="1"/>
</dbReference>
<dbReference type="Gene3D" id="3.40.50.12230">
    <property type="match status" value="1"/>
</dbReference>
<keyword evidence="9" id="KW-1185">Reference proteome</keyword>
<comment type="catalytic activity">
    <reaction evidence="5">
        <text>L-methionyl-tRNA(fMet) + (6R)-10-formyltetrahydrofolate = N-formyl-L-methionyl-tRNA(fMet) + (6S)-5,6,7,8-tetrahydrofolate + H(+)</text>
        <dbReference type="Rhea" id="RHEA:24380"/>
        <dbReference type="Rhea" id="RHEA-COMP:9952"/>
        <dbReference type="Rhea" id="RHEA-COMP:9953"/>
        <dbReference type="ChEBI" id="CHEBI:15378"/>
        <dbReference type="ChEBI" id="CHEBI:57453"/>
        <dbReference type="ChEBI" id="CHEBI:78530"/>
        <dbReference type="ChEBI" id="CHEBI:78844"/>
        <dbReference type="ChEBI" id="CHEBI:195366"/>
        <dbReference type="EC" id="2.1.2.9"/>
    </reaction>
</comment>
<dbReference type="InterPro" id="IPR011034">
    <property type="entry name" value="Formyl_transferase-like_C_sf"/>
</dbReference>
<keyword evidence="3 5" id="KW-0808">Transferase</keyword>
<dbReference type="SUPFAM" id="SSF50486">
    <property type="entry name" value="FMT C-terminal domain-like"/>
    <property type="match status" value="1"/>
</dbReference>
<dbReference type="InterPro" id="IPR002376">
    <property type="entry name" value="Formyl_transf_N"/>
</dbReference>
<dbReference type="RefSeq" id="WP_084053807.1">
    <property type="nucleotide sequence ID" value="NZ_FWWT01000022.1"/>
</dbReference>
<dbReference type="SUPFAM" id="SSF53328">
    <property type="entry name" value="Formyltransferase"/>
    <property type="match status" value="1"/>
</dbReference>
<reference evidence="8 9" key="1">
    <citation type="submission" date="2017-04" db="EMBL/GenBank/DDBJ databases">
        <authorList>
            <person name="Afonso C.L."/>
            <person name="Miller P.J."/>
            <person name="Scott M.A."/>
            <person name="Spackman E."/>
            <person name="Goraichik I."/>
            <person name="Dimitrov K.M."/>
            <person name="Suarez D.L."/>
            <person name="Swayne D.E."/>
        </authorList>
    </citation>
    <scope>NUCLEOTIDE SEQUENCE [LARGE SCALE GENOMIC DNA]</scope>
    <source>
        <strain evidence="8 9">DSM 11270</strain>
    </source>
</reference>
<dbReference type="PROSITE" id="PS00373">
    <property type="entry name" value="GART"/>
    <property type="match status" value="1"/>
</dbReference>
<comment type="similarity">
    <text evidence="1 5">Belongs to the Fmt family.</text>
</comment>
<dbReference type="InterPro" id="IPR001555">
    <property type="entry name" value="GART_AS"/>
</dbReference>
<keyword evidence="4 5" id="KW-0648">Protein biosynthesis</keyword>
<feature type="domain" description="Formyl transferase C-terminal" evidence="7">
    <location>
        <begin position="204"/>
        <end position="303"/>
    </location>
</feature>
<evidence type="ECO:0000313" key="8">
    <source>
        <dbReference type="EMBL" id="SMB93399.1"/>
    </source>
</evidence>
<dbReference type="EC" id="2.1.2.9" evidence="2 5"/>
<accession>A0A1W1VJ44</accession>
<dbReference type="OrthoDB" id="9802815at2"/>
<dbReference type="InterPro" id="IPR036477">
    <property type="entry name" value="Formyl_transf_N_sf"/>
</dbReference>
<dbReference type="PANTHER" id="PTHR11138:SF5">
    <property type="entry name" value="METHIONYL-TRNA FORMYLTRANSFERASE, MITOCHONDRIAL"/>
    <property type="match status" value="1"/>
</dbReference>
<evidence type="ECO:0000256" key="1">
    <source>
        <dbReference type="ARBA" id="ARBA00010699"/>
    </source>
</evidence>
<dbReference type="CDD" id="cd08704">
    <property type="entry name" value="Met_tRNA_FMT_C"/>
    <property type="match status" value="1"/>
</dbReference>
<dbReference type="Pfam" id="PF02911">
    <property type="entry name" value="Formyl_trans_C"/>
    <property type="match status" value="1"/>
</dbReference>
<dbReference type="HAMAP" id="MF_00182">
    <property type="entry name" value="Formyl_trans"/>
    <property type="match status" value="1"/>
</dbReference>
<protein>
    <recommendedName>
        <fullName evidence="2 5">Methionyl-tRNA formyltransferase</fullName>
        <ecNumber evidence="2 5">2.1.2.9</ecNumber>
    </recommendedName>
</protein>